<dbReference type="Pfam" id="PF01741">
    <property type="entry name" value="MscL"/>
    <property type="match status" value="1"/>
</dbReference>
<keyword evidence="4" id="KW-0472">Membrane</keyword>
<dbReference type="PANTHER" id="PTHR30266">
    <property type="entry name" value="MECHANOSENSITIVE CHANNEL MSCL"/>
    <property type="match status" value="1"/>
</dbReference>
<dbReference type="InterPro" id="IPR037673">
    <property type="entry name" value="MSC/AndL"/>
</dbReference>
<dbReference type="InterPro" id="IPR036019">
    <property type="entry name" value="MscL_channel"/>
</dbReference>
<dbReference type="GO" id="GO:0008381">
    <property type="term" value="F:mechanosensitive monoatomic ion channel activity"/>
    <property type="evidence" value="ECO:0007669"/>
    <property type="project" value="TreeGrafter"/>
</dbReference>
<reference evidence="5 6" key="1">
    <citation type="submission" date="2016-11" db="EMBL/GenBank/DDBJ databases">
        <authorList>
            <person name="Jaros S."/>
            <person name="Januszkiewicz K."/>
            <person name="Wedrychowicz H."/>
        </authorList>
    </citation>
    <scope>NUCLEOTIDE SEQUENCE [LARGE SCALE GENOMIC DNA]</scope>
    <source>
        <strain evidence="5 6">IBRC-M 10683</strain>
    </source>
</reference>
<dbReference type="STRING" id="930117.SAMN05216225_10779"/>
<dbReference type="GO" id="GO:0016020">
    <property type="term" value="C:membrane"/>
    <property type="evidence" value="ECO:0007669"/>
    <property type="project" value="UniProtKB-SubCell"/>
</dbReference>
<evidence type="ECO:0000313" key="5">
    <source>
        <dbReference type="EMBL" id="SHG87827.1"/>
    </source>
</evidence>
<organism evidence="5 6">
    <name type="scientific">Ornithinibacillus halophilus</name>
    <dbReference type="NCBI Taxonomy" id="930117"/>
    <lineage>
        <taxon>Bacteria</taxon>
        <taxon>Bacillati</taxon>
        <taxon>Bacillota</taxon>
        <taxon>Bacilli</taxon>
        <taxon>Bacillales</taxon>
        <taxon>Bacillaceae</taxon>
        <taxon>Ornithinibacillus</taxon>
    </lineage>
</organism>
<accession>A0A1M5NED8</accession>
<dbReference type="Gene3D" id="1.10.1200.120">
    <property type="entry name" value="Large-conductance mechanosensitive channel, MscL, domain 1"/>
    <property type="match status" value="1"/>
</dbReference>
<dbReference type="AlphaFoldDB" id="A0A1M5NED8"/>
<dbReference type="Proteomes" id="UP000183988">
    <property type="component" value="Unassembled WGS sequence"/>
</dbReference>
<evidence type="ECO:0000256" key="3">
    <source>
        <dbReference type="ARBA" id="ARBA00022989"/>
    </source>
</evidence>
<protein>
    <submittedName>
        <fullName evidence="5">Large conductance mechanosensitive channel</fullName>
    </submittedName>
</protein>
<dbReference type="EMBL" id="FQVW01000077">
    <property type="protein sequence ID" value="SHG87827.1"/>
    <property type="molecule type" value="Genomic_DNA"/>
</dbReference>
<proteinExistence type="predicted"/>
<dbReference type="PANTHER" id="PTHR30266:SF2">
    <property type="entry name" value="LARGE-CONDUCTANCE MECHANOSENSITIVE CHANNEL"/>
    <property type="match status" value="1"/>
</dbReference>
<keyword evidence="3" id="KW-1133">Transmembrane helix</keyword>
<evidence type="ECO:0000256" key="1">
    <source>
        <dbReference type="ARBA" id="ARBA00004141"/>
    </source>
</evidence>
<evidence type="ECO:0000313" key="6">
    <source>
        <dbReference type="Proteomes" id="UP000183988"/>
    </source>
</evidence>
<dbReference type="SUPFAM" id="SSF81330">
    <property type="entry name" value="Gated mechanosensitive channel"/>
    <property type="match status" value="1"/>
</dbReference>
<evidence type="ECO:0000256" key="4">
    <source>
        <dbReference type="ARBA" id="ARBA00023136"/>
    </source>
</evidence>
<keyword evidence="6" id="KW-1185">Reference proteome</keyword>
<comment type="subcellular location">
    <subcellularLocation>
        <location evidence="1">Membrane</location>
        <topology evidence="1">Multi-pass membrane protein</topology>
    </subcellularLocation>
</comment>
<keyword evidence="2" id="KW-0812">Transmembrane</keyword>
<dbReference type="RefSeq" id="WP_084063392.1">
    <property type="nucleotide sequence ID" value="NZ_FQVW01000077.1"/>
</dbReference>
<evidence type="ECO:0000256" key="2">
    <source>
        <dbReference type="ARBA" id="ARBA00022692"/>
    </source>
</evidence>
<sequence length="134" mass="14873">MGLFKEFRHFTMRGSAIDMGIGVVLGAALSSFIDSLVRDMLLPPIGLFISKMNIENLYISLSGRTFSSLAEAQEAGAVTINYGLFISNDNPFYYHSIYCFSDCQANESMEKTTSAPTRIHDKKRVSLLLHGHSK</sequence>
<name>A0A1M5NED8_9BACI</name>
<gene>
    <name evidence="5" type="ORF">SAMN05216225_10779</name>
</gene>